<name>A0A0A6X3G8_ACTUT</name>
<gene>
    <name evidence="7" type="ORF">MB27_27605</name>
</gene>
<keyword evidence="5 6" id="KW-0472">Membrane</keyword>
<evidence type="ECO:0008006" key="9">
    <source>
        <dbReference type="Google" id="ProtNLM"/>
    </source>
</evidence>
<feature type="transmembrane region" description="Helical" evidence="6">
    <location>
        <begin position="391"/>
        <end position="409"/>
    </location>
</feature>
<keyword evidence="3 6" id="KW-0812">Transmembrane</keyword>
<feature type="transmembrane region" description="Helical" evidence="6">
    <location>
        <begin position="366"/>
        <end position="385"/>
    </location>
</feature>
<feature type="transmembrane region" description="Helical" evidence="6">
    <location>
        <begin position="254"/>
        <end position="277"/>
    </location>
</feature>
<feature type="transmembrane region" description="Helical" evidence="6">
    <location>
        <begin position="177"/>
        <end position="196"/>
    </location>
</feature>
<evidence type="ECO:0000313" key="7">
    <source>
        <dbReference type="EMBL" id="KHD74657.1"/>
    </source>
</evidence>
<sequence>MSGGDRSLFRSLVRDYLATVAVQWFVLASGLYLFHLVAARGGPAAFAYYQIARGVVSTLQPVVTAGLAQALHRYLPRTWETTVGLARRAFAVQVVLAAGTVTAGIVTAPWTGRLLGLPGAEAATATSIMLAGVCLCTVAVAALRGAQQVTHANVVSGTALGLVPLAAFALSGDTGDFLVLQGAGAALVAVGGLLTVRRRRSAAPSPHSRPEPRITGLLRYGVRRLPTDLALPLLFTYPTLLVAAVLPGAPQAGYVGFVTSAVIMVCSLFGTLSPVLLPRLSRMFHWRAEPVTGRRVLTWLPVAAGGVAALAAGLITLLGPVLVRLYLGPEFHEAAAVLGVGIFAAVPLAMFYAARPTLDALPQPPRINRLLLGCLGLEVVLGWAATGIMPAAQAALTALTVAATVLGLATTRLVKRSLAPVPA</sequence>
<dbReference type="Proteomes" id="UP000054537">
    <property type="component" value="Unassembled WGS sequence"/>
</dbReference>
<keyword evidence="4 6" id="KW-1133">Transmembrane helix</keyword>
<evidence type="ECO:0000256" key="5">
    <source>
        <dbReference type="ARBA" id="ARBA00023136"/>
    </source>
</evidence>
<reference evidence="7 8" key="1">
    <citation type="submission" date="2014-10" db="EMBL/GenBank/DDBJ databases">
        <title>Draft genome sequence of Actinoplanes utahensis NRRL 12052.</title>
        <authorList>
            <person name="Velasco-Bucheli B."/>
            <person name="del Cerro C."/>
            <person name="Hormigo D."/>
            <person name="Garcia J.L."/>
            <person name="Acebal C."/>
            <person name="Arroyo M."/>
            <person name="de la Mata I."/>
        </authorList>
    </citation>
    <scope>NUCLEOTIDE SEQUENCE [LARGE SCALE GENOMIC DNA]</scope>
    <source>
        <strain evidence="7 8">NRRL 12052</strain>
    </source>
</reference>
<dbReference type="STRING" id="1869.MB27_27605"/>
<evidence type="ECO:0000256" key="2">
    <source>
        <dbReference type="ARBA" id="ARBA00022475"/>
    </source>
</evidence>
<keyword evidence="2" id="KW-1003">Cell membrane</keyword>
<proteinExistence type="predicted"/>
<feature type="transmembrane region" description="Helical" evidence="6">
    <location>
        <begin position="334"/>
        <end position="354"/>
    </location>
</feature>
<feature type="transmembrane region" description="Helical" evidence="6">
    <location>
        <begin position="297"/>
        <end position="322"/>
    </location>
</feature>
<dbReference type="OrthoDB" id="3283470at2"/>
<dbReference type="Pfam" id="PF01943">
    <property type="entry name" value="Polysacc_synt"/>
    <property type="match status" value="1"/>
</dbReference>
<feature type="transmembrane region" description="Helical" evidence="6">
    <location>
        <begin position="229"/>
        <end position="248"/>
    </location>
</feature>
<feature type="transmembrane region" description="Helical" evidence="6">
    <location>
        <begin position="12"/>
        <end position="34"/>
    </location>
</feature>
<feature type="transmembrane region" description="Helical" evidence="6">
    <location>
        <begin position="122"/>
        <end position="143"/>
    </location>
</feature>
<evidence type="ECO:0000313" key="8">
    <source>
        <dbReference type="Proteomes" id="UP000054537"/>
    </source>
</evidence>
<dbReference type="RefSeq" id="WP_043529067.1">
    <property type="nucleotide sequence ID" value="NZ_BAABKU010000010.1"/>
</dbReference>
<evidence type="ECO:0000256" key="1">
    <source>
        <dbReference type="ARBA" id="ARBA00004651"/>
    </source>
</evidence>
<dbReference type="EMBL" id="JRTT01000039">
    <property type="protein sequence ID" value="KHD74657.1"/>
    <property type="molecule type" value="Genomic_DNA"/>
</dbReference>
<evidence type="ECO:0000256" key="4">
    <source>
        <dbReference type="ARBA" id="ARBA00022989"/>
    </source>
</evidence>
<evidence type="ECO:0000256" key="3">
    <source>
        <dbReference type="ARBA" id="ARBA00022692"/>
    </source>
</evidence>
<dbReference type="AlphaFoldDB" id="A0A0A6X3G8"/>
<feature type="transmembrane region" description="Helical" evidence="6">
    <location>
        <begin position="89"/>
        <end position="110"/>
    </location>
</feature>
<organism evidence="7 8">
    <name type="scientific">Actinoplanes utahensis</name>
    <dbReference type="NCBI Taxonomy" id="1869"/>
    <lineage>
        <taxon>Bacteria</taxon>
        <taxon>Bacillati</taxon>
        <taxon>Actinomycetota</taxon>
        <taxon>Actinomycetes</taxon>
        <taxon>Micromonosporales</taxon>
        <taxon>Micromonosporaceae</taxon>
        <taxon>Actinoplanes</taxon>
    </lineage>
</organism>
<dbReference type="PANTHER" id="PTHR30250:SF11">
    <property type="entry name" value="O-ANTIGEN TRANSPORTER-RELATED"/>
    <property type="match status" value="1"/>
</dbReference>
<dbReference type="InterPro" id="IPR002797">
    <property type="entry name" value="Polysacc_synth"/>
</dbReference>
<keyword evidence="8" id="KW-1185">Reference proteome</keyword>
<accession>A0A0A6X3G8</accession>
<dbReference type="InterPro" id="IPR050833">
    <property type="entry name" value="Poly_Biosynth_Transport"/>
</dbReference>
<comment type="caution">
    <text evidence="7">The sequence shown here is derived from an EMBL/GenBank/DDBJ whole genome shotgun (WGS) entry which is preliminary data.</text>
</comment>
<comment type="subcellular location">
    <subcellularLocation>
        <location evidence="1">Cell membrane</location>
        <topology evidence="1">Multi-pass membrane protein</topology>
    </subcellularLocation>
</comment>
<evidence type="ECO:0000256" key="6">
    <source>
        <dbReference type="SAM" id="Phobius"/>
    </source>
</evidence>
<dbReference type="PANTHER" id="PTHR30250">
    <property type="entry name" value="PST FAMILY PREDICTED COLANIC ACID TRANSPORTER"/>
    <property type="match status" value="1"/>
</dbReference>
<feature type="transmembrane region" description="Helical" evidence="6">
    <location>
        <begin position="150"/>
        <end position="171"/>
    </location>
</feature>
<protein>
    <recommendedName>
        <fullName evidence="9">Polysaccharide biosynthesis protein</fullName>
    </recommendedName>
</protein>
<dbReference type="GO" id="GO:0005886">
    <property type="term" value="C:plasma membrane"/>
    <property type="evidence" value="ECO:0007669"/>
    <property type="project" value="UniProtKB-SubCell"/>
</dbReference>